<organism evidence="3 4">
    <name type="scientific">Alicyclobacillus acidocaldarius (strain Tc-4-1)</name>
    <name type="common">Bacillus acidocaldarius</name>
    <dbReference type="NCBI Taxonomy" id="1048834"/>
    <lineage>
        <taxon>Bacteria</taxon>
        <taxon>Bacillati</taxon>
        <taxon>Bacillota</taxon>
        <taxon>Bacilli</taxon>
        <taxon>Bacillales</taxon>
        <taxon>Alicyclobacillaceae</taxon>
        <taxon>Alicyclobacillus</taxon>
    </lineage>
</organism>
<dbReference type="InterPro" id="IPR021741">
    <property type="entry name" value="DUF3311"/>
</dbReference>
<evidence type="ECO:0000313" key="3">
    <source>
        <dbReference type="EMBL" id="AEJ42059.1"/>
    </source>
</evidence>
<accession>F8IIA0</accession>
<dbReference type="Proteomes" id="UP000000292">
    <property type="component" value="Chromosome"/>
</dbReference>
<feature type="transmembrane region" description="Helical" evidence="2">
    <location>
        <begin position="27"/>
        <end position="45"/>
    </location>
</feature>
<dbReference type="PATRIC" id="fig|1048834.4.peg.72"/>
<evidence type="ECO:0000313" key="4">
    <source>
        <dbReference type="Proteomes" id="UP000000292"/>
    </source>
</evidence>
<keyword evidence="2" id="KW-0472">Membrane</keyword>
<evidence type="ECO:0000256" key="2">
    <source>
        <dbReference type="SAM" id="Phobius"/>
    </source>
</evidence>
<reference evidence="3 4" key="1">
    <citation type="journal article" date="2011" name="J. Bacteriol.">
        <title>Complete Genome Sequence of Alicyclobacillus acidocaldarius Strain Tc-4-1.</title>
        <authorList>
            <person name="Chen Y."/>
            <person name="He Y."/>
            <person name="Zhang B."/>
            <person name="Yang J."/>
            <person name="Li W."/>
            <person name="Dong Z."/>
            <person name="Hu S."/>
        </authorList>
    </citation>
    <scope>NUCLEOTIDE SEQUENCE [LARGE SCALE GENOMIC DNA]</scope>
    <source>
        <strain evidence="3 4">Tc-4-1</strain>
    </source>
</reference>
<proteinExistence type="predicted"/>
<sequence>MGKRQPFGREVHTVNDTQKPSTKAKRWWYLLILAPVIGSLFPGLYGSLKPELWGIPYFYWYQMLWIIIAAIITAFLYNILKDD</sequence>
<feature type="transmembrane region" description="Helical" evidence="2">
    <location>
        <begin position="57"/>
        <end position="80"/>
    </location>
</feature>
<dbReference type="EMBL" id="CP002902">
    <property type="protein sequence ID" value="AEJ42059.1"/>
    <property type="molecule type" value="Genomic_DNA"/>
</dbReference>
<dbReference type="HOGENOM" id="CLU_183045_1_1_9"/>
<keyword evidence="2" id="KW-1133">Transmembrane helix</keyword>
<evidence type="ECO:0008006" key="5">
    <source>
        <dbReference type="Google" id="ProtNLM"/>
    </source>
</evidence>
<keyword evidence="2" id="KW-0812">Transmembrane</keyword>
<dbReference type="KEGG" id="aad:TC41_0080"/>
<protein>
    <recommendedName>
        <fullName evidence="5">DUF3311 domain-containing protein</fullName>
    </recommendedName>
</protein>
<dbReference type="AlphaFoldDB" id="F8IIA0"/>
<name>F8IIA0_ALIAT</name>
<gene>
    <name evidence="3" type="ordered locus">TC41_0080</name>
</gene>
<dbReference type="Pfam" id="PF11755">
    <property type="entry name" value="DUF3311"/>
    <property type="match status" value="1"/>
</dbReference>
<dbReference type="STRING" id="1048834.TC41_0080"/>
<dbReference type="eggNOG" id="ENOG5030518">
    <property type="taxonomic scope" value="Bacteria"/>
</dbReference>
<evidence type="ECO:0000256" key="1">
    <source>
        <dbReference type="SAM" id="MobiDB-lite"/>
    </source>
</evidence>
<reference evidence="4" key="2">
    <citation type="submission" date="2011-06" db="EMBL/GenBank/DDBJ databases">
        <title>The complete genome sequence of Alicyclobacillus acidocaldarius sp. Tc-4-1.</title>
        <authorList>
            <person name="Chen Y."/>
            <person name="He Y."/>
            <person name="Dong Z."/>
            <person name="Hu S."/>
        </authorList>
    </citation>
    <scope>NUCLEOTIDE SEQUENCE [LARGE SCALE GENOMIC DNA]</scope>
    <source>
        <strain evidence="4">Tc-4-1</strain>
    </source>
</reference>
<feature type="region of interest" description="Disordered" evidence="1">
    <location>
        <begin position="1"/>
        <end position="21"/>
    </location>
</feature>